<proteinExistence type="predicted"/>
<keyword evidence="2" id="KW-1185">Reference proteome</keyword>
<name>A0A5F0D038_9MICO</name>
<dbReference type="OrthoDB" id="5120633at2"/>
<organism evidence="1 2">
    <name type="scientific">Cryobacterium luteum</name>
    <dbReference type="NCBI Taxonomy" id="1424661"/>
    <lineage>
        <taxon>Bacteria</taxon>
        <taxon>Bacillati</taxon>
        <taxon>Actinomycetota</taxon>
        <taxon>Actinomycetes</taxon>
        <taxon>Micrococcales</taxon>
        <taxon>Microbacteriaceae</taxon>
        <taxon>Cryobacterium</taxon>
    </lineage>
</organism>
<dbReference type="Proteomes" id="UP000297654">
    <property type="component" value="Unassembled WGS sequence"/>
</dbReference>
<reference evidence="1 2" key="1">
    <citation type="submission" date="2019-03" db="EMBL/GenBank/DDBJ databases">
        <title>Genomics of glacier-inhabiting Cryobacterium strains.</title>
        <authorList>
            <person name="Liu Q."/>
            <person name="Xin Y.-H."/>
        </authorList>
    </citation>
    <scope>NUCLEOTIDE SEQUENCE [LARGE SCALE GENOMIC DNA]</scope>
    <source>
        <strain evidence="1 2">Hh15</strain>
    </source>
</reference>
<gene>
    <name evidence="1" type="ORF">E3O10_17580</name>
</gene>
<evidence type="ECO:0000313" key="2">
    <source>
        <dbReference type="Proteomes" id="UP000297654"/>
    </source>
</evidence>
<dbReference type="AlphaFoldDB" id="A0A5F0D038"/>
<sequence>MQHDPSGQGGDLDDLAADGAATRFPQVTPNVWWNIDRVRWIVQHEGDSMVNHSHEPCTAEDLEVRPLSDHEWRVGDRRQDERSPEKVLGYIHHYGSTFEVLNIEVPHQNLTFDRLESAVASFAAQQDSSNESSRQLNLGAVIGMR</sequence>
<dbReference type="EMBL" id="SOFF01000061">
    <property type="protein sequence ID" value="TFB82404.1"/>
    <property type="molecule type" value="Genomic_DNA"/>
</dbReference>
<comment type="caution">
    <text evidence="1">The sequence shown here is derived from an EMBL/GenBank/DDBJ whole genome shotgun (WGS) entry which is preliminary data.</text>
</comment>
<accession>A0A5F0D038</accession>
<dbReference type="RefSeq" id="WP_134450474.1">
    <property type="nucleotide sequence ID" value="NZ_FOCN01000031.1"/>
</dbReference>
<evidence type="ECO:0000313" key="1">
    <source>
        <dbReference type="EMBL" id="TFB82404.1"/>
    </source>
</evidence>
<protein>
    <submittedName>
        <fullName evidence="1">Uncharacterized protein</fullName>
    </submittedName>
</protein>